<organism evidence="2 3">
    <name type="scientific">Gimesia alba</name>
    <dbReference type="NCBI Taxonomy" id="2527973"/>
    <lineage>
        <taxon>Bacteria</taxon>
        <taxon>Pseudomonadati</taxon>
        <taxon>Planctomycetota</taxon>
        <taxon>Planctomycetia</taxon>
        <taxon>Planctomycetales</taxon>
        <taxon>Planctomycetaceae</taxon>
        <taxon>Gimesia</taxon>
    </lineage>
</organism>
<evidence type="ECO:0000313" key="2">
    <source>
        <dbReference type="EMBL" id="QDT44243.1"/>
    </source>
</evidence>
<protein>
    <submittedName>
        <fullName evidence="2">Amidohydrolase</fullName>
    </submittedName>
</protein>
<reference evidence="2 3" key="1">
    <citation type="submission" date="2019-02" db="EMBL/GenBank/DDBJ databases">
        <title>Deep-cultivation of Planctomycetes and their phenomic and genomic characterization uncovers novel biology.</title>
        <authorList>
            <person name="Wiegand S."/>
            <person name="Jogler M."/>
            <person name="Boedeker C."/>
            <person name="Pinto D."/>
            <person name="Vollmers J."/>
            <person name="Rivas-Marin E."/>
            <person name="Kohn T."/>
            <person name="Peeters S.H."/>
            <person name="Heuer A."/>
            <person name="Rast P."/>
            <person name="Oberbeckmann S."/>
            <person name="Bunk B."/>
            <person name="Jeske O."/>
            <person name="Meyerdierks A."/>
            <person name="Storesund J.E."/>
            <person name="Kallscheuer N."/>
            <person name="Luecker S."/>
            <person name="Lage O.M."/>
            <person name="Pohl T."/>
            <person name="Merkel B.J."/>
            <person name="Hornburger P."/>
            <person name="Mueller R.-W."/>
            <person name="Bruemmer F."/>
            <person name="Labrenz M."/>
            <person name="Spormann A.M."/>
            <person name="Op den Camp H."/>
            <person name="Overmann J."/>
            <person name="Amann R."/>
            <person name="Jetten M.S.M."/>
            <person name="Mascher T."/>
            <person name="Medema M.H."/>
            <person name="Devos D.P."/>
            <person name="Kaster A.-K."/>
            <person name="Ovreas L."/>
            <person name="Rohde M."/>
            <person name="Galperin M.Y."/>
            <person name="Jogler C."/>
        </authorList>
    </citation>
    <scope>NUCLEOTIDE SEQUENCE [LARGE SCALE GENOMIC DNA]</scope>
    <source>
        <strain evidence="2 3">Pan241w</strain>
    </source>
</reference>
<sequence length="259" mass="29819">MIFDVNVYLSRWPFRRLPHDETTKLVQKLKQNQIQQAFAGSFDGLLHKDIRAVNQRLVAECKKSGPDLLIPVGTINPRLPGWEDDVIACHEEWKMPGVRLHPNYHEYQLSNPAVKKLFAMAAERKLFVQIAMRMEDDRTQHPLMRIPDVKFEALPDLMKQHDELQVTILNGMKSLRGANLTSLTENPNLTIEISMLEGVGGIEKLMKQVPYQQILFGSYLPFFYLDSSLNKLKESDLGMEIETQITWKNAQTRFVNANT</sequence>
<evidence type="ECO:0000313" key="3">
    <source>
        <dbReference type="Proteomes" id="UP000317171"/>
    </source>
</evidence>
<dbReference type="RefSeq" id="WP_145219550.1">
    <property type="nucleotide sequence ID" value="NZ_CP036269.1"/>
</dbReference>
<dbReference type="GO" id="GO:0016787">
    <property type="term" value="F:hydrolase activity"/>
    <property type="evidence" value="ECO:0007669"/>
    <property type="project" value="UniProtKB-KW"/>
</dbReference>
<dbReference type="Pfam" id="PF04909">
    <property type="entry name" value="Amidohydro_2"/>
    <property type="match status" value="1"/>
</dbReference>
<proteinExistence type="predicted"/>
<dbReference type="OrthoDB" id="265149at2"/>
<name>A0A517RK37_9PLAN</name>
<keyword evidence="2" id="KW-0378">Hydrolase</keyword>
<dbReference type="SUPFAM" id="SSF51556">
    <property type="entry name" value="Metallo-dependent hydrolases"/>
    <property type="match status" value="1"/>
</dbReference>
<dbReference type="EMBL" id="CP036269">
    <property type="protein sequence ID" value="QDT44243.1"/>
    <property type="molecule type" value="Genomic_DNA"/>
</dbReference>
<dbReference type="KEGG" id="gaz:Pan241w_43510"/>
<dbReference type="InterPro" id="IPR032466">
    <property type="entry name" value="Metal_Hydrolase"/>
</dbReference>
<dbReference type="Gene3D" id="3.20.20.140">
    <property type="entry name" value="Metal-dependent hydrolases"/>
    <property type="match status" value="1"/>
</dbReference>
<dbReference type="InterPro" id="IPR006680">
    <property type="entry name" value="Amidohydro-rel"/>
</dbReference>
<dbReference type="Proteomes" id="UP000317171">
    <property type="component" value="Chromosome"/>
</dbReference>
<keyword evidence="3" id="KW-1185">Reference proteome</keyword>
<feature type="domain" description="Amidohydrolase-related" evidence="1">
    <location>
        <begin position="44"/>
        <end position="250"/>
    </location>
</feature>
<dbReference type="AlphaFoldDB" id="A0A517RK37"/>
<gene>
    <name evidence="2" type="ORF">Pan241w_43510</name>
</gene>
<evidence type="ECO:0000259" key="1">
    <source>
        <dbReference type="Pfam" id="PF04909"/>
    </source>
</evidence>
<accession>A0A517RK37</accession>